<name>A0A318RLK5_WILLI</name>
<dbReference type="OrthoDB" id="5186135at2"/>
<proteinExistence type="predicted"/>
<evidence type="ECO:0000313" key="2">
    <source>
        <dbReference type="EMBL" id="PYE17919.1"/>
    </source>
</evidence>
<protein>
    <submittedName>
        <fullName evidence="2">Uncharacterized protein</fullName>
    </submittedName>
</protein>
<evidence type="ECO:0000313" key="3">
    <source>
        <dbReference type="Proteomes" id="UP000247591"/>
    </source>
</evidence>
<dbReference type="AlphaFoldDB" id="A0A318RLK5"/>
<gene>
    <name evidence="2" type="ORF">DFR67_10564</name>
</gene>
<sequence>MTSSGDGTPKARERVVLAKRRGARTVRSRVEVQEHTEVGDALIRGLMRAQLGLALRLGGLTLLVLGSIPLLAAIFPELSDVTVFGVRLPWLVLGVGVYPMLLAVCWLYNRLADRNEQEFADLVDD</sequence>
<evidence type="ECO:0000256" key="1">
    <source>
        <dbReference type="SAM" id="Phobius"/>
    </source>
</evidence>
<keyword evidence="1" id="KW-0812">Transmembrane</keyword>
<keyword evidence="1" id="KW-0472">Membrane</keyword>
<dbReference type="EMBL" id="QJSP01000005">
    <property type="protein sequence ID" value="PYE17919.1"/>
    <property type="molecule type" value="Genomic_DNA"/>
</dbReference>
<feature type="transmembrane region" description="Helical" evidence="1">
    <location>
        <begin position="53"/>
        <end position="76"/>
    </location>
</feature>
<comment type="caution">
    <text evidence="2">The sequence shown here is derived from an EMBL/GenBank/DDBJ whole genome shotgun (WGS) entry which is preliminary data.</text>
</comment>
<organism evidence="2 3">
    <name type="scientific">Williamsia limnetica</name>
    <dbReference type="NCBI Taxonomy" id="882452"/>
    <lineage>
        <taxon>Bacteria</taxon>
        <taxon>Bacillati</taxon>
        <taxon>Actinomycetota</taxon>
        <taxon>Actinomycetes</taxon>
        <taxon>Mycobacteriales</taxon>
        <taxon>Nocardiaceae</taxon>
        <taxon>Williamsia</taxon>
    </lineage>
</organism>
<dbReference type="RefSeq" id="WP_110469320.1">
    <property type="nucleotide sequence ID" value="NZ_QJSP01000005.1"/>
</dbReference>
<keyword evidence="3" id="KW-1185">Reference proteome</keyword>
<accession>A0A318RLK5</accession>
<keyword evidence="1" id="KW-1133">Transmembrane helix</keyword>
<reference evidence="2 3" key="1">
    <citation type="submission" date="2018-06" db="EMBL/GenBank/DDBJ databases">
        <title>Genomic Encyclopedia of Type Strains, Phase IV (KMG-IV): sequencing the most valuable type-strain genomes for metagenomic binning, comparative biology and taxonomic classification.</title>
        <authorList>
            <person name="Goeker M."/>
        </authorList>
    </citation>
    <scope>NUCLEOTIDE SEQUENCE [LARGE SCALE GENOMIC DNA]</scope>
    <source>
        <strain evidence="2 3">DSM 45521</strain>
    </source>
</reference>
<dbReference type="Proteomes" id="UP000247591">
    <property type="component" value="Unassembled WGS sequence"/>
</dbReference>
<feature type="transmembrane region" description="Helical" evidence="1">
    <location>
        <begin position="88"/>
        <end position="108"/>
    </location>
</feature>